<keyword evidence="2" id="KW-1185">Reference proteome</keyword>
<evidence type="ECO:0000313" key="1">
    <source>
        <dbReference type="EMBL" id="CAB4021961.1"/>
    </source>
</evidence>
<protein>
    <submittedName>
        <fullName evidence="1">Uncharacterized protein</fullName>
    </submittedName>
</protein>
<proteinExistence type="predicted"/>
<gene>
    <name evidence="1" type="ORF">PACLA_8A039812</name>
</gene>
<dbReference type="AlphaFoldDB" id="A0A6S7K1V4"/>
<evidence type="ECO:0000313" key="2">
    <source>
        <dbReference type="Proteomes" id="UP001152795"/>
    </source>
</evidence>
<organism evidence="1 2">
    <name type="scientific">Paramuricea clavata</name>
    <name type="common">Red gorgonian</name>
    <name type="synonym">Violescent sea-whip</name>
    <dbReference type="NCBI Taxonomy" id="317549"/>
    <lineage>
        <taxon>Eukaryota</taxon>
        <taxon>Metazoa</taxon>
        <taxon>Cnidaria</taxon>
        <taxon>Anthozoa</taxon>
        <taxon>Octocorallia</taxon>
        <taxon>Malacalcyonacea</taxon>
        <taxon>Plexauridae</taxon>
        <taxon>Paramuricea</taxon>
    </lineage>
</organism>
<name>A0A6S7K1V4_PARCT</name>
<dbReference type="Proteomes" id="UP001152795">
    <property type="component" value="Unassembled WGS sequence"/>
</dbReference>
<sequence length="166" mass="19142">MTSVIDYCGCESEYEVHRWKPAVHWNEPCPVCTSTTENALEVKEQLSPNIKPPAALGVGEHTINYKFTYKLSSGGLRETNCSAKIRVNAEQVFPSNNERWICKRDTRQETLNRCKRLLELSRRTSLLFLSYFSFPFATNGAEISTCQWHYKCLQKVNRSEEAIEKL</sequence>
<reference evidence="1" key="1">
    <citation type="submission" date="2020-04" db="EMBL/GenBank/DDBJ databases">
        <authorList>
            <person name="Alioto T."/>
            <person name="Alioto T."/>
            <person name="Gomez Garrido J."/>
        </authorList>
    </citation>
    <scope>NUCLEOTIDE SEQUENCE</scope>
    <source>
        <strain evidence="1">A484AB</strain>
    </source>
</reference>
<dbReference type="EMBL" id="CACRXK020011734">
    <property type="protein sequence ID" value="CAB4021961.1"/>
    <property type="molecule type" value="Genomic_DNA"/>
</dbReference>
<comment type="caution">
    <text evidence="1">The sequence shown here is derived from an EMBL/GenBank/DDBJ whole genome shotgun (WGS) entry which is preliminary data.</text>
</comment>
<accession>A0A6S7K1V4</accession>